<proteinExistence type="predicted"/>
<feature type="domain" description="DOMON" evidence="10">
    <location>
        <begin position="27"/>
        <end position="150"/>
    </location>
</feature>
<evidence type="ECO:0000256" key="8">
    <source>
        <dbReference type="SAM" id="Phobius"/>
    </source>
</evidence>
<feature type="transmembrane region" description="Helical" evidence="8">
    <location>
        <begin position="401"/>
        <end position="421"/>
    </location>
</feature>
<feature type="region of interest" description="Disordered" evidence="7">
    <location>
        <begin position="198"/>
        <end position="265"/>
    </location>
</feature>
<evidence type="ECO:0000313" key="13">
    <source>
        <dbReference type="Proteomes" id="UP000799444"/>
    </source>
</evidence>
<name>A0A9P4QN24_9PLEO</name>
<comment type="caution">
    <text evidence="12">The sequence shown here is derived from an EMBL/GenBank/DDBJ whole genome shotgun (WGS) entry which is preliminary data.</text>
</comment>
<dbReference type="CDD" id="cd08760">
    <property type="entry name" value="Cyt_b561_FRRS1_like"/>
    <property type="match status" value="1"/>
</dbReference>
<feature type="transmembrane region" description="Helical" evidence="8">
    <location>
        <begin position="363"/>
        <end position="381"/>
    </location>
</feature>
<dbReference type="InterPro" id="IPR006593">
    <property type="entry name" value="Cyt_b561/ferric_Rdtase_TM"/>
</dbReference>
<dbReference type="PROSITE" id="PS50836">
    <property type="entry name" value="DOMON"/>
    <property type="match status" value="1"/>
</dbReference>
<evidence type="ECO:0000256" key="5">
    <source>
        <dbReference type="ARBA" id="ARBA00022989"/>
    </source>
</evidence>
<feature type="chain" id="PRO_5040479554" evidence="9">
    <location>
        <begin position="19"/>
        <end position="493"/>
    </location>
</feature>
<gene>
    <name evidence="12" type="ORF">EJ04DRAFT_503760</name>
</gene>
<feature type="domain" description="Cytochrome b561" evidence="11">
    <location>
        <begin position="261"/>
        <end position="455"/>
    </location>
</feature>
<dbReference type="Proteomes" id="UP000799444">
    <property type="component" value="Unassembled WGS sequence"/>
</dbReference>
<evidence type="ECO:0000313" key="12">
    <source>
        <dbReference type="EMBL" id="KAF2728635.1"/>
    </source>
</evidence>
<protein>
    <submittedName>
        <fullName evidence="12">CBD9-like protein</fullName>
    </submittedName>
</protein>
<dbReference type="EMBL" id="ML996272">
    <property type="protein sequence ID" value="KAF2728635.1"/>
    <property type="molecule type" value="Genomic_DNA"/>
</dbReference>
<evidence type="ECO:0000256" key="6">
    <source>
        <dbReference type="ARBA" id="ARBA00023136"/>
    </source>
</evidence>
<dbReference type="SMART" id="SM00665">
    <property type="entry name" value="B561"/>
    <property type="match status" value="1"/>
</dbReference>
<evidence type="ECO:0000256" key="4">
    <source>
        <dbReference type="ARBA" id="ARBA00022982"/>
    </source>
</evidence>
<feature type="region of interest" description="Disordered" evidence="7">
    <location>
        <begin position="455"/>
        <end position="493"/>
    </location>
</feature>
<feature type="transmembrane region" description="Helical" evidence="8">
    <location>
        <begin position="326"/>
        <end position="351"/>
    </location>
</feature>
<dbReference type="SUPFAM" id="SSF49344">
    <property type="entry name" value="CBD9-like"/>
    <property type="match status" value="1"/>
</dbReference>
<keyword evidence="2" id="KW-0813">Transport</keyword>
<keyword evidence="6 8" id="KW-0472">Membrane</keyword>
<dbReference type="Gene3D" id="2.60.40.1210">
    <property type="entry name" value="Cellobiose dehydrogenase, cytochrome domain"/>
    <property type="match status" value="1"/>
</dbReference>
<keyword evidence="3 8" id="KW-0812">Transmembrane</keyword>
<dbReference type="GO" id="GO:0016020">
    <property type="term" value="C:membrane"/>
    <property type="evidence" value="ECO:0007669"/>
    <property type="project" value="UniProtKB-SubCell"/>
</dbReference>
<organism evidence="12 13">
    <name type="scientific">Polyplosphaeria fusca</name>
    <dbReference type="NCBI Taxonomy" id="682080"/>
    <lineage>
        <taxon>Eukaryota</taxon>
        <taxon>Fungi</taxon>
        <taxon>Dikarya</taxon>
        <taxon>Ascomycota</taxon>
        <taxon>Pezizomycotina</taxon>
        <taxon>Dothideomycetes</taxon>
        <taxon>Pleosporomycetidae</taxon>
        <taxon>Pleosporales</taxon>
        <taxon>Tetraplosphaeriaceae</taxon>
        <taxon>Polyplosphaeria</taxon>
    </lineage>
</organism>
<evidence type="ECO:0000256" key="7">
    <source>
        <dbReference type="SAM" id="MobiDB-lite"/>
    </source>
</evidence>
<feature type="compositionally biased region" description="Low complexity" evidence="7">
    <location>
        <begin position="214"/>
        <end position="231"/>
    </location>
</feature>
<feature type="compositionally biased region" description="Basic and acidic residues" evidence="7">
    <location>
        <begin position="470"/>
        <end position="493"/>
    </location>
</feature>
<keyword evidence="13" id="KW-1185">Reference proteome</keyword>
<dbReference type="OrthoDB" id="19261at2759"/>
<dbReference type="PANTHER" id="PTHR47797">
    <property type="entry name" value="DEHYDROGENASE, PUTATIVE (AFU_ORTHOLOGUE AFUA_8G05805)-RELATED"/>
    <property type="match status" value="1"/>
</dbReference>
<sequence length="493" mass="52116">MKATTSIIASGLFALASAQVASVSPANDITFRINIPQDTASSGNGDIFFSLSAPTDYEWVALGQGSRMSGSNIFVVYTSSDGNNVTLSPRLASDYNQPSFSKAAQVTLLEGSGVSNGRMTANVKCSNCQSWDGGSADFKADSGNWVYAAHTSGGPKNDDSQSASISKHDERDAFSWSYASAKGGDSVNPLLNSAVPSGTAGGGGSATSCVPRPTGAAASNGASSSGGATATKTDDNDGPRHGPPTGWPYGPGASPTASPWDHNKRQNVNYCDDSANAGFTPLGSMGPSGNQRTMLIAHGTLAALAFVIFFPMGAIAIRLASFPGVVWLHAAFQVFAYLVYIAAFGLGVYIANGLNMLDRYHPIIGIVVFVCLFFQPIFGFLHHSLFKKYQTRTFWSYAHLWLGRLVITLGIINGGLGFMLADTMGMGSRSGMIAYSVIAGIIWLVWVAASVFGESRRKKARVDAPPKYTDSPRSETREREIPHPDEGHYAPQR</sequence>
<keyword evidence="4" id="KW-0249">Electron transport</keyword>
<dbReference type="CDD" id="cd09630">
    <property type="entry name" value="CDH_like_cytochrome"/>
    <property type="match status" value="1"/>
</dbReference>
<feature type="transmembrane region" description="Helical" evidence="8">
    <location>
        <begin position="295"/>
        <end position="319"/>
    </location>
</feature>
<dbReference type="PROSITE" id="PS50939">
    <property type="entry name" value="CYTOCHROME_B561"/>
    <property type="match status" value="1"/>
</dbReference>
<reference evidence="12" key="1">
    <citation type="journal article" date="2020" name="Stud. Mycol.">
        <title>101 Dothideomycetes genomes: a test case for predicting lifestyles and emergence of pathogens.</title>
        <authorList>
            <person name="Haridas S."/>
            <person name="Albert R."/>
            <person name="Binder M."/>
            <person name="Bloem J."/>
            <person name="Labutti K."/>
            <person name="Salamov A."/>
            <person name="Andreopoulos B."/>
            <person name="Baker S."/>
            <person name="Barry K."/>
            <person name="Bills G."/>
            <person name="Bluhm B."/>
            <person name="Cannon C."/>
            <person name="Castanera R."/>
            <person name="Culley D."/>
            <person name="Daum C."/>
            <person name="Ezra D."/>
            <person name="Gonzalez J."/>
            <person name="Henrissat B."/>
            <person name="Kuo A."/>
            <person name="Liang C."/>
            <person name="Lipzen A."/>
            <person name="Lutzoni F."/>
            <person name="Magnuson J."/>
            <person name="Mondo S."/>
            <person name="Nolan M."/>
            <person name="Ohm R."/>
            <person name="Pangilinan J."/>
            <person name="Park H.-J."/>
            <person name="Ramirez L."/>
            <person name="Alfaro M."/>
            <person name="Sun H."/>
            <person name="Tritt A."/>
            <person name="Yoshinaga Y."/>
            <person name="Zwiers L.-H."/>
            <person name="Turgeon B."/>
            <person name="Goodwin S."/>
            <person name="Spatafora J."/>
            <person name="Crous P."/>
            <person name="Grigoriev I."/>
        </authorList>
    </citation>
    <scope>NUCLEOTIDE SEQUENCE</scope>
    <source>
        <strain evidence="12">CBS 125425</strain>
    </source>
</reference>
<dbReference type="InterPro" id="IPR015920">
    <property type="entry name" value="Cellobiose_DH-like_cyt"/>
</dbReference>
<dbReference type="Pfam" id="PF16010">
    <property type="entry name" value="CDH-cyt"/>
    <property type="match status" value="1"/>
</dbReference>
<keyword evidence="9" id="KW-0732">Signal</keyword>
<dbReference type="AlphaFoldDB" id="A0A9P4QN24"/>
<feature type="transmembrane region" description="Helical" evidence="8">
    <location>
        <begin position="433"/>
        <end position="452"/>
    </location>
</feature>
<evidence type="ECO:0000256" key="9">
    <source>
        <dbReference type="SAM" id="SignalP"/>
    </source>
</evidence>
<keyword evidence="5 8" id="KW-1133">Transmembrane helix</keyword>
<evidence type="ECO:0000256" key="2">
    <source>
        <dbReference type="ARBA" id="ARBA00022448"/>
    </source>
</evidence>
<evidence type="ECO:0000256" key="1">
    <source>
        <dbReference type="ARBA" id="ARBA00004370"/>
    </source>
</evidence>
<comment type="subcellular location">
    <subcellularLocation>
        <location evidence="1">Membrane</location>
    </subcellularLocation>
</comment>
<dbReference type="SMART" id="SM00664">
    <property type="entry name" value="DoH"/>
    <property type="match status" value="1"/>
</dbReference>
<evidence type="ECO:0000259" key="11">
    <source>
        <dbReference type="PROSITE" id="PS50939"/>
    </source>
</evidence>
<dbReference type="PANTHER" id="PTHR47797:SF1">
    <property type="entry name" value="CYTOCHROME B561 DOMAIN-CONTAINING PROTEIN-RELATED"/>
    <property type="match status" value="1"/>
</dbReference>
<evidence type="ECO:0000259" key="10">
    <source>
        <dbReference type="PROSITE" id="PS50836"/>
    </source>
</evidence>
<feature type="signal peptide" evidence="9">
    <location>
        <begin position="1"/>
        <end position="18"/>
    </location>
</feature>
<feature type="region of interest" description="Disordered" evidence="7">
    <location>
        <begin position="149"/>
        <end position="168"/>
    </location>
</feature>
<evidence type="ECO:0000256" key="3">
    <source>
        <dbReference type="ARBA" id="ARBA00022692"/>
    </source>
</evidence>
<accession>A0A9P4QN24</accession>
<dbReference type="Gene3D" id="1.20.120.1770">
    <property type="match status" value="1"/>
</dbReference>
<dbReference type="InterPro" id="IPR005018">
    <property type="entry name" value="DOMON_domain"/>
</dbReference>